<feature type="domain" description="Glycosyltransferase subfamily 4-like N-terminal" evidence="1">
    <location>
        <begin position="58"/>
        <end position="171"/>
    </location>
</feature>
<evidence type="ECO:0000313" key="2">
    <source>
        <dbReference type="EMBL" id="MXO47699.1"/>
    </source>
</evidence>
<dbReference type="GO" id="GO:0016757">
    <property type="term" value="F:glycosyltransferase activity"/>
    <property type="evidence" value="ECO:0007669"/>
    <property type="project" value="UniProtKB-ARBA"/>
</dbReference>
<evidence type="ECO:0000259" key="1">
    <source>
        <dbReference type="Pfam" id="PF13439"/>
    </source>
</evidence>
<dbReference type="SUPFAM" id="SSF53756">
    <property type="entry name" value="UDP-Glycosyltransferase/glycogen phosphorylase"/>
    <property type="match status" value="1"/>
</dbReference>
<dbReference type="AlphaFoldDB" id="A0A844XQS3"/>
<accession>A0A844XQS3</accession>
<dbReference type="Pfam" id="PF13692">
    <property type="entry name" value="Glyco_trans_1_4"/>
    <property type="match status" value="1"/>
</dbReference>
<evidence type="ECO:0000313" key="3">
    <source>
        <dbReference type="Proteomes" id="UP000448199"/>
    </source>
</evidence>
<dbReference type="RefSeq" id="WP_160727255.1">
    <property type="nucleotide sequence ID" value="NZ_WTYC01000002.1"/>
</dbReference>
<keyword evidence="2" id="KW-0808">Transferase</keyword>
<proteinExistence type="predicted"/>
<dbReference type="Pfam" id="PF13439">
    <property type="entry name" value="Glyco_transf_4"/>
    <property type="match status" value="1"/>
</dbReference>
<dbReference type="EMBL" id="WTYC01000002">
    <property type="protein sequence ID" value="MXO47699.1"/>
    <property type="molecule type" value="Genomic_DNA"/>
</dbReference>
<dbReference type="Proteomes" id="UP000448199">
    <property type="component" value="Unassembled WGS sequence"/>
</dbReference>
<dbReference type="OrthoDB" id="9790710at2"/>
<gene>
    <name evidence="2" type="ORF">GRI69_05475</name>
</gene>
<protein>
    <submittedName>
        <fullName evidence="2">Glycosyltransferase</fullName>
    </submittedName>
</protein>
<dbReference type="CDD" id="cd03801">
    <property type="entry name" value="GT4_PimA-like"/>
    <property type="match status" value="1"/>
</dbReference>
<keyword evidence="3" id="KW-1185">Reference proteome</keyword>
<reference evidence="2 3" key="1">
    <citation type="submission" date="2019-12" db="EMBL/GenBank/DDBJ databases">
        <title>Genomic-based taxomic classification of the family Erythrobacteraceae.</title>
        <authorList>
            <person name="Xu L."/>
        </authorList>
    </citation>
    <scope>NUCLEOTIDE SEQUENCE [LARGE SCALE GENOMIC DNA]</scope>
    <source>
        <strain evidence="2 3">DSM 17792</strain>
    </source>
</reference>
<dbReference type="Gene3D" id="3.40.50.2000">
    <property type="entry name" value="Glycogen Phosphorylase B"/>
    <property type="match status" value="2"/>
</dbReference>
<name>A0A844XQS3_9SPHN</name>
<comment type="caution">
    <text evidence="2">The sequence shown here is derived from an EMBL/GenBank/DDBJ whole genome shotgun (WGS) entry which is preliminary data.</text>
</comment>
<dbReference type="PANTHER" id="PTHR12526">
    <property type="entry name" value="GLYCOSYLTRANSFERASE"/>
    <property type="match status" value="1"/>
</dbReference>
<dbReference type="InterPro" id="IPR028098">
    <property type="entry name" value="Glyco_trans_4-like_N"/>
</dbReference>
<sequence>MGGAKGDLAPHILHVLPQRSSVELIGAFGNRLRHTLVTEDGALPVGLRQSAYLKAASDFPSLVGLPLPGRMQKLARAMTPFDLVLTHGPDALDVAMAHTLFKDAMHLPPLVHHEYVPDRQRSLRRKWYRRFALGKSSGVVVPGEQLEEAALVDWQQPMGRVKRISPGIDTKIFANRPKKDGFRLIKHTGEKWVGAWPENPGSPNSAALVRAFANLSEEWHLILLGERHDTGNVETEIDRLGLNDRVHFPGAVKEPARVLGLFDIFVEPDPVRDSSERLVQAMASGLPVIASRGGGTEDTVAEPNREWLLQGTSESMLTANLPALATDKDLRKVIGEANRARAVQEFDREKAIASYRRLYSSAMKREF</sequence>
<organism evidence="2 3">
    <name type="scientific">Qipengyuania vulgaris</name>
    <dbReference type="NCBI Taxonomy" id="291985"/>
    <lineage>
        <taxon>Bacteria</taxon>
        <taxon>Pseudomonadati</taxon>
        <taxon>Pseudomonadota</taxon>
        <taxon>Alphaproteobacteria</taxon>
        <taxon>Sphingomonadales</taxon>
        <taxon>Erythrobacteraceae</taxon>
        <taxon>Qipengyuania</taxon>
    </lineage>
</organism>